<dbReference type="EMBL" id="CADCXV010000977">
    <property type="protein sequence ID" value="CAB0039730.1"/>
    <property type="molecule type" value="Genomic_DNA"/>
</dbReference>
<protein>
    <submittedName>
        <fullName evidence="2">Uncharacterized protein</fullName>
    </submittedName>
</protein>
<keyword evidence="3" id="KW-1185">Reference proteome</keyword>
<evidence type="ECO:0000256" key="1">
    <source>
        <dbReference type="SAM" id="MobiDB-lite"/>
    </source>
</evidence>
<feature type="region of interest" description="Disordered" evidence="1">
    <location>
        <begin position="282"/>
        <end position="306"/>
    </location>
</feature>
<proteinExistence type="predicted"/>
<sequence>MLYVQERVEICPCARHGYLGNARRVVCERMCARYTRSRVIQRSSSSSSSLTYSRGNSSSSSGNGSIGKNIFFKKKTMESFRVINSGTTLCYMIELLWQLSFLTLFFGWFRESHLKSLSSLPLWTSSTHSIEASPTEMTRIGALVQPTCVMHLLVRGVSRKARANKQYTRVRIMFEILSSIAFSSRVRHQKVQSSLNHSQAWRSRRRPTVCGPSFYYSASGRFQSITEDRLSMRYYTVQLGRQLLLLQVERYAELTITPVDRLGRSLLTASVRYGCTRGTGEEESKISRFARTPAHAKAGTSSPRPR</sequence>
<accession>A0A6H5IVI6</accession>
<evidence type="ECO:0000313" key="3">
    <source>
        <dbReference type="Proteomes" id="UP000479190"/>
    </source>
</evidence>
<gene>
    <name evidence="2" type="ORF">TBRA_LOCUS11468</name>
</gene>
<dbReference type="Proteomes" id="UP000479190">
    <property type="component" value="Unassembled WGS sequence"/>
</dbReference>
<organism evidence="2 3">
    <name type="scientific">Trichogramma brassicae</name>
    <dbReference type="NCBI Taxonomy" id="86971"/>
    <lineage>
        <taxon>Eukaryota</taxon>
        <taxon>Metazoa</taxon>
        <taxon>Ecdysozoa</taxon>
        <taxon>Arthropoda</taxon>
        <taxon>Hexapoda</taxon>
        <taxon>Insecta</taxon>
        <taxon>Pterygota</taxon>
        <taxon>Neoptera</taxon>
        <taxon>Endopterygota</taxon>
        <taxon>Hymenoptera</taxon>
        <taxon>Apocrita</taxon>
        <taxon>Proctotrupomorpha</taxon>
        <taxon>Chalcidoidea</taxon>
        <taxon>Trichogrammatidae</taxon>
        <taxon>Trichogramma</taxon>
    </lineage>
</organism>
<evidence type="ECO:0000313" key="2">
    <source>
        <dbReference type="EMBL" id="CAB0039730.1"/>
    </source>
</evidence>
<name>A0A6H5IVI6_9HYME</name>
<reference evidence="2 3" key="1">
    <citation type="submission" date="2020-02" db="EMBL/GenBank/DDBJ databases">
        <authorList>
            <person name="Ferguson B K."/>
        </authorList>
    </citation>
    <scope>NUCLEOTIDE SEQUENCE [LARGE SCALE GENOMIC DNA]</scope>
</reference>
<dbReference type="AlphaFoldDB" id="A0A6H5IVI6"/>